<evidence type="ECO:0000256" key="3">
    <source>
        <dbReference type="ARBA" id="ARBA00023237"/>
    </source>
</evidence>
<dbReference type="Proteomes" id="UP001238179">
    <property type="component" value="Chromosome"/>
</dbReference>
<dbReference type="Pfam" id="PF13620">
    <property type="entry name" value="CarboxypepD_reg"/>
    <property type="match status" value="1"/>
</dbReference>
<dbReference type="InterPro" id="IPR012910">
    <property type="entry name" value="Plug_dom"/>
</dbReference>
<dbReference type="GO" id="GO:0009279">
    <property type="term" value="C:cell outer membrane"/>
    <property type="evidence" value="ECO:0007669"/>
    <property type="project" value="UniProtKB-SubCell"/>
</dbReference>
<evidence type="ECO:0000256" key="1">
    <source>
        <dbReference type="ARBA" id="ARBA00004442"/>
    </source>
</evidence>
<gene>
    <name evidence="5" type="primary">oar_1</name>
    <name evidence="5" type="ORF">METEAL_07580</name>
</gene>
<feature type="domain" description="TonB-dependent receptor plug" evidence="4">
    <location>
        <begin position="127"/>
        <end position="230"/>
    </location>
</feature>
<reference evidence="6" key="1">
    <citation type="journal article" date="2023" name="Int. J. Syst. Evol. Microbiol.">
        <title>Mesoterricola silvestris gen. nov., sp. nov., Mesoterricola sediminis sp. nov., Geothrix oryzae sp. nov., Geothrix edaphica sp. nov., Geothrix rubra sp. nov., and Geothrix limicola sp. nov., six novel members of Acidobacteriota isolated from soils.</title>
        <authorList>
            <person name="Itoh H."/>
            <person name="Sugisawa Y."/>
            <person name="Mise K."/>
            <person name="Xu Z."/>
            <person name="Kuniyasu M."/>
            <person name="Ushijima N."/>
            <person name="Kawano K."/>
            <person name="Kobayashi E."/>
            <person name="Shiratori Y."/>
            <person name="Masuda Y."/>
            <person name="Senoo K."/>
        </authorList>
    </citation>
    <scope>NUCLEOTIDE SEQUENCE [LARGE SCALE GENOMIC DNA]</scope>
    <source>
        <strain evidence="6">W79</strain>
    </source>
</reference>
<keyword evidence="3" id="KW-0998">Cell outer membrane</keyword>
<evidence type="ECO:0000259" key="4">
    <source>
        <dbReference type="Pfam" id="PF07715"/>
    </source>
</evidence>
<dbReference type="InterPro" id="IPR008969">
    <property type="entry name" value="CarboxyPept-like_regulatory"/>
</dbReference>
<dbReference type="SUPFAM" id="SSF49464">
    <property type="entry name" value="Carboxypeptidase regulatory domain-like"/>
    <property type="match status" value="1"/>
</dbReference>
<evidence type="ECO:0000313" key="5">
    <source>
        <dbReference type="EMBL" id="BDU71584.1"/>
    </source>
</evidence>
<comment type="subcellular location">
    <subcellularLocation>
        <location evidence="1">Cell outer membrane</location>
    </subcellularLocation>
</comment>
<proteinExistence type="predicted"/>
<dbReference type="Gene3D" id="2.40.170.20">
    <property type="entry name" value="TonB-dependent receptor, beta-barrel domain"/>
    <property type="match status" value="1"/>
</dbReference>
<organism evidence="5 6">
    <name type="scientific">Mesoterricola silvestris</name>
    <dbReference type="NCBI Taxonomy" id="2927979"/>
    <lineage>
        <taxon>Bacteria</taxon>
        <taxon>Pseudomonadati</taxon>
        <taxon>Acidobacteriota</taxon>
        <taxon>Holophagae</taxon>
        <taxon>Holophagales</taxon>
        <taxon>Holophagaceae</taxon>
        <taxon>Mesoterricola</taxon>
    </lineage>
</organism>
<dbReference type="InterPro" id="IPR037066">
    <property type="entry name" value="Plug_dom_sf"/>
</dbReference>
<dbReference type="RefSeq" id="WP_316414475.1">
    <property type="nucleotide sequence ID" value="NZ_AP027080.1"/>
</dbReference>
<dbReference type="Gene3D" id="2.60.40.1120">
    <property type="entry name" value="Carboxypeptidase-like, regulatory domain"/>
    <property type="match status" value="1"/>
</dbReference>
<dbReference type="SUPFAM" id="SSF56935">
    <property type="entry name" value="Porins"/>
    <property type="match status" value="1"/>
</dbReference>
<name>A0AA48K783_9BACT</name>
<dbReference type="Pfam" id="PF07715">
    <property type="entry name" value="Plug"/>
    <property type="match status" value="1"/>
</dbReference>
<dbReference type="Gene3D" id="2.170.130.10">
    <property type="entry name" value="TonB-dependent receptor, plug domain"/>
    <property type="match status" value="1"/>
</dbReference>
<protein>
    <submittedName>
        <fullName evidence="5">Oar protein</fullName>
    </submittedName>
</protein>
<dbReference type="InterPro" id="IPR036942">
    <property type="entry name" value="Beta-barrel_TonB_sf"/>
</dbReference>
<evidence type="ECO:0000256" key="2">
    <source>
        <dbReference type="ARBA" id="ARBA00023136"/>
    </source>
</evidence>
<keyword evidence="2" id="KW-0472">Membrane</keyword>
<dbReference type="AlphaFoldDB" id="A0AA48K783"/>
<evidence type="ECO:0000313" key="6">
    <source>
        <dbReference type="Proteomes" id="UP001238179"/>
    </source>
</evidence>
<dbReference type="EMBL" id="AP027080">
    <property type="protein sequence ID" value="BDU71584.1"/>
    <property type="molecule type" value="Genomic_DNA"/>
</dbReference>
<keyword evidence="6" id="KW-1185">Reference proteome</keyword>
<accession>A0AA48K783</accession>
<sequence>MLHRRMFTPIAMILAASQLFGQETTGVASGQILTRAGKPIPGALVRLASPTLLGERTAAANDNGQYRIGLLPNGKYTITVTAPGYMTIKGQFQVVPGQTARQDVILTPVVVQGATVEVVDLAAQVDKTTTVTSSTFSMDNLNELADFKMDAIIQLSPGITGTLDPNVGGYGDDALSIRGGIQHSTKVIQNGLNITEEGGGYLNEVTTLMDMVESMSVIQSPLNARYGNTDGGLVSIVTTRGSNTFTGTARVKYRKNIWQDNGTSYARRDGSPGDPAWPNDDYSNRTYELSLRGPIWKDHITFAYGTQQTPTRSYTSQVGNTVLNGLPSQSTFTFVPGAGVVPANTYGLGSLDTLSDVSKFHQFVVFAQINDNHSLEWNYTQNDSQAYWGIPRFGRIDSVGSSTDDYHHHLWNLGYKGILGEAGVLEARVGHTYRSWPHPYSPGQAAIWTTFIPGAHNADGSNPVTSLLDGYASGGTAYNINGYNADRGDTILNDSVLVNWSREFSHNGSTHLVDLGMDMEKFKWGIQVGAAKDQYVVPGQNPSTGAFLVYNAATATLQDLDPTYPATPVLNDGLVNPGLGAPGSDNHWPGGLGLVPLWVSRTGAEGGDMRKQTTSIYLNDLWTINSRHSIMVGLRHDAFKVSDETRTFVSYGRFNPRFEYKWDVYGDQSRLINVSYGEFQSSSPGSLFLPAAHGRYGNQTVSYWSQGSSTPHYVSLAQLQDPANYTAYTRTYAGDTFVIDPNWKNPVSHEFTLGFRRAYASGGYWRATGIYKYWSDLFDFFPGSVYTDASGSPNFRRILRNDPDSRRTYKSLELEWMMPVNSRMTVYGNYTYARMMANTRSTIDNPDRTTSQLVNFRDYYDTLYARDQYNPMTLRTPEHIFNLYLSYNLSQGKVKSNVTLQGSYTSGKPEGRWSTVNIPAPTLAGYNDGNVQNTGGLPNSLALTADGSRMTNMDLTTVSLKYNMEITVWGSVKGFFDVTFANVFNAKRRGPYALEGTGLIDTVGQPAQHTGSGWRAADDLSTVGTGRVAGRSITFDTGIRF</sequence>
<dbReference type="KEGG" id="msil:METEAL_07580"/>